<keyword evidence="1" id="KW-0812">Transmembrane</keyword>
<gene>
    <name evidence="2" type="ORF">IscW_ISCW012208</name>
</gene>
<dbReference type="HOGENOM" id="CLU_2778695_0_0_1"/>
<evidence type="ECO:0000313" key="4">
    <source>
        <dbReference type="Proteomes" id="UP000001555"/>
    </source>
</evidence>
<dbReference type="EnsemblMetazoa" id="ISCW012208-RA">
    <property type="protein sequence ID" value="ISCW012208-PA"/>
    <property type="gene ID" value="ISCW012208"/>
</dbReference>
<dbReference type="VEuPathDB" id="VectorBase:ISCW012208"/>
<dbReference type="InParanoid" id="B7QFK4"/>
<dbReference type="Proteomes" id="UP000001555">
    <property type="component" value="Unassembled WGS sequence"/>
</dbReference>
<keyword evidence="4" id="KW-1185">Reference proteome</keyword>
<proteinExistence type="predicted"/>
<evidence type="ECO:0000313" key="3">
    <source>
        <dbReference type="EnsemblMetazoa" id="ISCW012208-PA"/>
    </source>
</evidence>
<dbReference type="PaxDb" id="6945-B7QFK4"/>
<name>B7QFK4_IXOSC</name>
<keyword evidence="1" id="KW-1133">Transmembrane helix</keyword>
<dbReference type="AlphaFoldDB" id="B7QFK4"/>
<accession>B7QFK4</accession>
<sequence>MGVRYSVSGGAHRRTFWQRASPLERFLLALVALLAFVVFVLAIVVGVSSGGVRERIIEKIVQPERTSKG</sequence>
<evidence type="ECO:0000256" key="1">
    <source>
        <dbReference type="SAM" id="Phobius"/>
    </source>
</evidence>
<organism>
    <name type="scientific">Ixodes scapularis</name>
    <name type="common">Black-legged tick</name>
    <name type="synonym">Deer tick</name>
    <dbReference type="NCBI Taxonomy" id="6945"/>
    <lineage>
        <taxon>Eukaryota</taxon>
        <taxon>Metazoa</taxon>
        <taxon>Ecdysozoa</taxon>
        <taxon>Arthropoda</taxon>
        <taxon>Chelicerata</taxon>
        <taxon>Arachnida</taxon>
        <taxon>Acari</taxon>
        <taxon>Parasitiformes</taxon>
        <taxon>Ixodida</taxon>
        <taxon>Ixodoidea</taxon>
        <taxon>Ixodidae</taxon>
        <taxon>Ixodinae</taxon>
        <taxon>Ixodes</taxon>
    </lineage>
</organism>
<feature type="transmembrane region" description="Helical" evidence="1">
    <location>
        <begin position="26"/>
        <end position="47"/>
    </location>
</feature>
<reference evidence="2 4" key="1">
    <citation type="submission" date="2008-03" db="EMBL/GenBank/DDBJ databases">
        <title>Annotation of Ixodes scapularis.</title>
        <authorList>
            <consortium name="Ixodes scapularis Genome Project Consortium"/>
            <person name="Caler E."/>
            <person name="Hannick L.I."/>
            <person name="Bidwell S."/>
            <person name="Joardar V."/>
            <person name="Thiagarajan M."/>
            <person name="Amedeo P."/>
            <person name="Galinsky K.J."/>
            <person name="Schobel S."/>
            <person name="Inman J."/>
            <person name="Hostetler J."/>
            <person name="Miller J."/>
            <person name="Hammond M."/>
            <person name="Megy K."/>
            <person name="Lawson D."/>
            <person name="Kodira C."/>
            <person name="Sutton G."/>
            <person name="Meyer J."/>
            <person name="Hill C.A."/>
            <person name="Birren B."/>
            <person name="Nene V."/>
            <person name="Collins F."/>
            <person name="Alarcon-Chaidez F."/>
            <person name="Wikel S."/>
            <person name="Strausberg R."/>
        </authorList>
    </citation>
    <scope>NUCLEOTIDE SEQUENCE [LARGE SCALE GENOMIC DNA]</scope>
    <source>
        <strain evidence="4">Wikel</strain>
        <strain evidence="2">Wikel colony</strain>
    </source>
</reference>
<protein>
    <submittedName>
        <fullName evidence="2 3">Uncharacterized protein</fullName>
    </submittedName>
</protein>
<evidence type="ECO:0000313" key="2">
    <source>
        <dbReference type="EMBL" id="EEC17626.1"/>
    </source>
</evidence>
<dbReference type="EMBL" id="DS926263">
    <property type="protein sequence ID" value="EEC17626.1"/>
    <property type="molecule type" value="Genomic_DNA"/>
</dbReference>
<dbReference type="EMBL" id="ABJB010099389">
    <property type="status" value="NOT_ANNOTATED_CDS"/>
    <property type="molecule type" value="Genomic_DNA"/>
</dbReference>
<reference evidence="3" key="2">
    <citation type="submission" date="2020-05" db="UniProtKB">
        <authorList>
            <consortium name="EnsemblMetazoa"/>
        </authorList>
    </citation>
    <scope>IDENTIFICATION</scope>
    <source>
        <strain evidence="3">wikel</strain>
    </source>
</reference>
<keyword evidence="1" id="KW-0472">Membrane</keyword>